<proteinExistence type="predicted"/>
<reference evidence="2 3" key="1">
    <citation type="submission" date="2024-04" db="EMBL/GenBank/DDBJ databases">
        <authorList>
            <person name="Fracassetti M."/>
        </authorList>
    </citation>
    <scope>NUCLEOTIDE SEQUENCE [LARGE SCALE GENOMIC DNA]</scope>
</reference>
<dbReference type="EMBL" id="OZ034819">
    <property type="protein sequence ID" value="CAL1395775.1"/>
    <property type="molecule type" value="Genomic_DNA"/>
</dbReference>
<name>A0AAV2FBY0_9ROSI</name>
<dbReference type="PANTHER" id="PTHR33067:SF9">
    <property type="entry name" value="RNA-DIRECTED DNA POLYMERASE"/>
    <property type="match status" value="1"/>
</dbReference>
<dbReference type="PANTHER" id="PTHR33067">
    <property type="entry name" value="RNA-DIRECTED DNA POLYMERASE-RELATED"/>
    <property type="match status" value="1"/>
</dbReference>
<evidence type="ECO:0000313" key="3">
    <source>
        <dbReference type="Proteomes" id="UP001497516"/>
    </source>
</evidence>
<dbReference type="AlphaFoldDB" id="A0AAV2FBY0"/>
<feature type="region of interest" description="Disordered" evidence="1">
    <location>
        <begin position="79"/>
        <end position="145"/>
    </location>
</feature>
<feature type="compositionally biased region" description="Basic and acidic residues" evidence="1">
    <location>
        <begin position="125"/>
        <end position="145"/>
    </location>
</feature>
<keyword evidence="3" id="KW-1185">Reference proteome</keyword>
<dbReference type="Gene3D" id="2.40.70.10">
    <property type="entry name" value="Acid Proteases"/>
    <property type="match status" value="1"/>
</dbReference>
<evidence type="ECO:0000313" key="2">
    <source>
        <dbReference type="EMBL" id="CAL1395775.1"/>
    </source>
</evidence>
<dbReference type="InterPro" id="IPR021109">
    <property type="entry name" value="Peptidase_aspartic_dom_sf"/>
</dbReference>
<dbReference type="Proteomes" id="UP001497516">
    <property type="component" value="Chromosome 6"/>
</dbReference>
<accession>A0AAV2FBY0</accession>
<evidence type="ECO:0000256" key="1">
    <source>
        <dbReference type="SAM" id="MobiDB-lite"/>
    </source>
</evidence>
<organism evidence="2 3">
    <name type="scientific">Linum trigynum</name>
    <dbReference type="NCBI Taxonomy" id="586398"/>
    <lineage>
        <taxon>Eukaryota</taxon>
        <taxon>Viridiplantae</taxon>
        <taxon>Streptophyta</taxon>
        <taxon>Embryophyta</taxon>
        <taxon>Tracheophyta</taxon>
        <taxon>Spermatophyta</taxon>
        <taxon>Magnoliopsida</taxon>
        <taxon>eudicotyledons</taxon>
        <taxon>Gunneridae</taxon>
        <taxon>Pentapetalae</taxon>
        <taxon>rosids</taxon>
        <taxon>fabids</taxon>
        <taxon>Malpighiales</taxon>
        <taxon>Linaceae</taxon>
        <taxon>Linum</taxon>
    </lineage>
</organism>
<gene>
    <name evidence="2" type="ORF">LTRI10_LOCUS36180</name>
</gene>
<sequence length="145" mass="15796">MGIVEDVLVRAGNFYYPTDFVILDITDDADMPLIQGRPFLATVKALIDVNEGTLVLRDGEEKLSLSIDPKIKNDVVKEMDSSGMKGSGGEPLKENPTSVCGPFDDEVHETKVGTNPGGKKKRAWRDRLHQASSQLKDEGKAKVPG</sequence>
<protein>
    <submittedName>
        <fullName evidence="2">Uncharacterized protein</fullName>
    </submittedName>
</protein>